<evidence type="ECO:0000313" key="1">
    <source>
        <dbReference type="EMBL" id="CAG8847523.1"/>
    </source>
</evidence>
<feature type="non-terminal residue" evidence="1">
    <location>
        <position position="1"/>
    </location>
</feature>
<keyword evidence="2" id="KW-1185">Reference proteome</keyword>
<sequence length="105" mass="12122">STREFVKNNKDIEKDKKGKLFLYCKRGNLVVYEERNREIMERIVFTPILCQMIIETFVNHATSVFVQDDIESPLKCPIVYSPYGSSLKVEVKESKNVGKPTYVAS</sequence>
<dbReference type="EMBL" id="CAJVQC010156408">
    <property type="protein sequence ID" value="CAG8847523.1"/>
    <property type="molecule type" value="Genomic_DNA"/>
</dbReference>
<protein>
    <submittedName>
        <fullName evidence="1">14893_t:CDS:1</fullName>
    </submittedName>
</protein>
<accession>A0ACA9SW32</accession>
<organism evidence="1 2">
    <name type="scientific">Racocetra persica</name>
    <dbReference type="NCBI Taxonomy" id="160502"/>
    <lineage>
        <taxon>Eukaryota</taxon>
        <taxon>Fungi</taxon>
        <taxon>Fungi incertae sedis</taxon>
        <taxon>Mucoromycota</taxon>
        <taxon>Glomeromycotina</taxon>
        <taxon>Glomeromycetes</taxon>
        <taxon>Diversisporales</taxon>
        <taxon>Gigasporaceae</taxon>
        <taxon>Racocetra</taxon>
    </lineage>
</organism>
<comment type="caution">
    <text evidence="1">The sequence shown here is derived from an EMBL/GenBank/DDBJ whole genome shotgun (WGS) entry which is preliminary data.</text>
</comment>
<gene>
    <name evidence="1" type="ORF">RPERSI_LOCUS34676</name>
</gene>
<name>A0ACA9SW32_9GLOM</name>
<feature type="non-terminal residue" evidence="1">
    <location>
        <position position="105"/>
    </location>
</feature>
<dbReference type="Proteomes" id="UP000789920">
    <property type="component" value="Unassembled WGS sequence"/>
</dbReference>
<reference evidence="1" key="1">
    <citation type="submission" date="2021-06" db="EMBL/GenBank/DDBJ databases">
        <authorList>
            <person name="Kallberg Y."/>
            <person name="Tangrot J."/>
            <person name="Rosling A."/>
        </authorList>
    </citation>
    <scope>NUCLEOTIDE SEQUENCE</scope>
    <source>
        <strain evidence="1">MA461A</strain>
    </source>
</reference>
<proteinExistence type="predicted"/>
<evidence type="ECO:0000313" key="2">
    <source>
        <dbReference type="Proteomes" id="UP000789920"/>
    </source>
</evidence>